<dbReference type="Proteomes" id="UP000001025">
    <property type="component" value="Chromosome"/>
</dbReference>
<feature type="region of interest" description="Disordered" evidence="1">
    <location>
        <begin position="1030"/>
        <end position="1050"/>
    </location>
</feature>
<keyword evidence="4" id="KW-1185">Reference proteome</keyword>
<protein>
    <recommendedName>
        <fullName evidence="2">Dockerin domain-containing protein</fullName>
    </recommendedName>
</protein>
<dbReference type="MEROPS" id="S08.085"/>
<dbReference type="EnsemblBacteria" id="CAD72630">
    <property type="protein sequence ID" value="CAD72630"/>
    <property type="gene ID" value="RB2442"/>
</dbReference>
<feature type="compositionally biased region" description="Basic residues" evidence="1">
    <location>
        <begin position="9"/>
        <end position="21"/>
    </location>
</feature>
<dbReference type="CDD" id="cd11304">
    <property type="entry name" value="Cadherin_repeat"/>
    <property type="match status" value="1"/>
</dbReference>
<evidence type="ECO:0000313" key="3">
    <source>
        <dbReference type="EMBL" id="CAD72630.1"/>
    </source>
</evidence>
<dbReference type="InterPro" id="IPR002105">
    <property type="entry name" value="Dockerin_1_rpt"/>
</dbReference>
<dbReference type="HOGENOM" id="CLU_291002_0_0_0"/>
<feature type="compositionally biased region" description="Acidic residues" evidence="1">
    <location>
        <begin position="939"/>
        <end position="955"/>
    </location>
</feature>
<dbReference type="GO" id="GO:0000272">
    <property type="term" value="P:polysaccharide catabolic process"/>
    <property type="evidence" value="ECO:0007669"/>
    <property type="project" value="InterPro"/>
</dbReference>
<dbReference type="InterPro" id="IPR036439">
    <property type="entry name" value="Dockerin_dom_sf"/>
</dbReference>
<dbReference type="InterPro" id="IPR016134">
    <property type="entry name" value="Dockerin_dom"/>
</dbReference>
<name>Q7UVU1_RHOBA</name>
<dbReference type="SUPFAM" id="SSF63446">
    <property type="entry name" value="Type I dockerin domain"/>
    <property type="match status" value="1"/>
</dbReference>
<dbReference type="KEGG" id="rba:RB2442"/>
<feature type="region of interest" description="Disordered" evidence="1">
    <location>
        <begin position="931"/>
        <end position="992"/>
    </location>
</feature>
<dbReference type="GO" id="GO:0004553">
    <property type="term" value="F:hydrolase activity, hydrolyzing O-glycosyl compounds"/>
    <property type="evidence" value="ECO:0007669"/>
    <property type="project" value="InterPro"/>
</dbReference>
<dbReference type="InterPro" id="IPR015919">
    <property type="entry name" value="Cadherin-like_sf"/>
</dbReference>
<dbReference type="CDD" id="cd14256">
    <property type="entry name" value="Dockerin_I"/>
    <property type="match status" value="1"/>
</dbReference>
<reference evidence="3 4" key="1">
    <citation type="journal article" date="2003" name="Proc. Natl. Acad. Sci. U.S.A.">
        <title>Complete genome sequence of the marine planctomycete Pirellula sp. strain 1.</title>
        <authorList>
            <person name="Gloeckner F.O."/>
            <person name="Kube M."/>
            <person name="Bauer M."/>
            <person name="Teeling H."/>
            <person name="Lombardot T."/>
            <person name="Ludwig W."/>
            <person name="Gade D."/>
            <person name="Beck A."/>
            <person name="Borzym K."/>
            <person name="Heitmann K."/>
            <person name="Rabus R."/>
            <person name="Schlesner H."/>
            <person name="Amann R."/>
            <person name="Reinhardt R."/>
        </authorList>
    </citation>
    <scope>NUCLEOTIDE SEQUENCE [LARGE SCALE GENOMIC DNA]</scope>
    <source>
        <strain evidence="4">DSM 10527 / NCIMB 13988 / SH1</strain>
    </source>
</reference>
<dbReference type="Gene3D" id="2.60.40.10">
    <property type="entry name" value="Immunoglobulins"/>
    <property type="match status" value="1"/>
</dbReference>
<dbReference type="SUPFAM" id="SSF49313">
    <property type="entry name" value="Cadherin-like"/>
    <property type="match status" value="1"/>
</dbReference>
<feature type="domain" description="Dockerin" evidence="2">
    <location>
        <begin position="864"/>
        <end position="933"/>
    </location>
</feature>
<dbReference type="OrthoDB" id="237985at2"/>
<dbReference type="RefSeq" id="WP_011118847.1">
    <property type="nucleotide sequence ID" value="NC_005027.1"/>
</dbReference>
<dbReference type="PROSITE" id="PS51766">
    <property type="entry name" value="DOCKERIN"/>
    <property type="match status" value="1"/>
</dbReference>
<sequence>MPRVSLTSLRRRSQRNLSRGTRRRLAMQTLDDRRVLAAIVGSVFHDANDSLKKEAEESTLANRLVFVDQNDNNTLDQGEQYGLTDEAGQFVFDGLGDGTHVIRVFNGTDSQVQTTPTVITANPFLSESGITAVTPAFVLDAGTPEEDVLPAVFAKGTSLHSVTSSGSVASTLDLGVGIQAIWRAPSGELIALGDNAVRHKAFIIDAALTGFTPFEDSDLAPQFVDHAIDDVGRGLLLQADENGSSQIWTVDTANLSAEATGTLVSTDTRLVGDSAPRSTDGPTRSILARATQIDDGQGGFADGLEIQVWSNANHSLLTNDPIIVDGGVEVVAFSDEAGLLVVRQSDGLTVHDLETTDLATLYSLPTDAPVAIDAARGLIVTLTPEAVDPVEAGLRLIDAETGDLVVDLAIDLSSLNLPSMSGAQGISLDPELRRVAIVGAAGLAEMSLRTPAPHRVQITNNEDAAPIEFGMRLIGANTAPEYDTPPSWTMDEDTVLTSAAPAVYGDASDTDEDDFILLPMQPASAGVSTVTLAGSLSYVPIEDFAGVDQFTVWLHDGRDFTEHVLDITVVNVPEAPVQVVPHVEPVPENILVNGIIGEIEVIDGDGQGNHIIEIDDERFIVDGNGNLIFVGPDKLNWEDEWSIPLIITVHDPDFEEPLIHTATLQITDEDDPIEDVLPGNATVRENFEGDVVTEITVVDEDDDQFYDFEVDDDRFVIISGSLRLKPGIAVDYEAEESIVINVTVSHLDDSFEKAITLQVIDLPEAPTGFALTPATVEEQLAGATVGELRIAGNPAANNHTLTVNDSRFVFDGSTLKLAEGVAVLVADQQEIEVDITASSQSPGVDPVTETFLIQVIENDTPYHNDTEPHDVNGDGDVSSLDALTIINYLNTYGPGPVGFGDPGFGYDVNGDGFVTALDALLVINYLNHISTPAGTVNNGEEEPDEKGEGEPDVDDNLTQKSDDESGQSLAPGGDNTIGPIAPRGFAQSSLRSQARDSVLTDLTKLIDSSSTDDPFGVTTDQLIDVLSRVSDLGGDSHDSALKLLSDESDE</sequence>
<dbReference type="GO" id="GO:0005509">
    <property type="term" value="F:calcium ion binding"/>
    <property type="evidence" value="ECO:0007669"/>
    <property type="project" value="InterPro"/>
</dbReference>
<gene>
    <name evidence="3" type="ordered locus">RB2442</name>
</gene>
<evidence type="ECO:0000259" key="2">
    <source>
        <dbReference type="PROSITE" id="PS51766"/>
    </source>
</evidence>
<dbReference type="InterPro" id="IPR011506">
    <property type="entry name" value="Planctomycete_extracellular"/>
</dbReference>
<accession>Q7UVU1</accession>
<dbReference type="STRING" id="243090.RB2442"/>
<feature type="region of interest" description="Disordered" evidence="1">
    <location>
        <begin position="1"/>
        <end position="21"/>
    </location>
</feature>
<dbReference type="Pfam" id="PF00404">
    <property type="entry name" value="Dockerin_1"/>
    <property type="match status" value="1"/>
</dbReference>
<dbReference type="Pfam" id="PF07595">
    <property type="entry name" value="Planc_extracel"/>
    <property type="match status" value="1"/>
</dbReference>
<dbReference type="GO" id="GO:0016020">
    <property type="term" value="C:membrane"/>
    <property type="evidence" value="ECO:0007669"/>
    <property type="project" value="InterPro"/>
</dbReference>
<dbReference type="eggNOG" id="COG2931">
    <property type="taxonomic scope" value="Bacteria"/>
</dbReference>
<dbReference type="AlphaFoldDB" id="Q7UVU1"/>
<evidence type="ECO:0000256" key="1">
    <source>
        <dbReference type="SAM" id="MobiDB-lite"/>
    </source>
</evidence>
<dbReference type="InParanoid" id="Q7UVU1"/>
<dbReference type="EMBL" id="BX294137">
    <property type="protein sequence ID" value="CAD72630.1"/>
    <property type="molecule type" value="Genomic_DNA"/>
</dbReference>
<organism evidence="3 4">
    <name type="scientific">Rhodopirellula baltica (strain DSM 10527 / NCIMB 13988 / SH1)</name>
    <dbReference type="NCBI Taxonomy" id="243090"/>
    <lineage>
        <taxon>Bacteria</taxon>
        <taxon>Pseudomonadati</taxon>
        <taxon>Planctomycetota</taxon>
        <taxon>Planctomycetia</taxon>
        <taxon>Pirellulales</taxon>
        <taxon>Pirellulaceae</taxon>
        <taxon>Rhodopirellula</taxon>
    </lineage>
</organism>
<dbReference type="Pfam" id="PF17892">
    <property type="entry name" value="Cadherin_5"/>
    <property type="match status" value="1"/>
</dbReference>
<dbReference type="Gene3D" id="1.10.1330.10">
    <property type="entry name" value="Dockerin domain"/>
    <property type="match status" value="1"/>
</dbReference>
<evidence type="ECO:0000313" key="4">
    <source>
        <dbReference type="Proteomes" id="UP000001025"/>
    </source>
</evidence>
<proteinExistence type="predicted"/>
<dbReference type="InterPro" id="IPR013783">
    <property type="entry name" value="Ig-like_fold"/>
</dbReference>
<dbReference type="PATRIC" id="fig|243090.15.peg.1119"/>
<dbReference type="InterPro" id="IPR041690">
    <property type="entry name" value="Cadherin_5"/>
</dbReference>
<dbReference type="SUPFAM" id="SSF117074">
    <property type="entry name" value="Hypothetical protein PA1324"/>
    <property type="match status" value="1"/>
</dbReference>